<dbReference type="PANTHER" id="PTHR18901:SF38">
    <property type="entry name" value="PSEUDOURIDINE-5'-PHOSPHATASE"/>
    <property type="match status" value="1"/>
</dbReference>
<evidence type="ECO:0000313" key="1">
    <source>
        <dbReference type="EMBL" id="QSX07536.1"/>
    </source>
</evidence>
<name>A0A974XDA2_9FIRM</name>
<accession>A0A974XDA2</accession>
<dbReference type="PRINTS" id="PR00413">
    <property type="entry name" value="HADHALOGNASE"/>
</dbReference>
<dbReference type="SFLD" id="SFLDS00003">
    <property type="entry name" value="Haloacid_Dehalogenase"/>
    <property type="match status" value="1"/>
</dbReference>
<dbReference type="InterPro" id="IPR023198">
    <property type="entry name" value="PGP-like_dom2"/>
</dbReference>
<dbReference type="SFLD" id="SFLDG01135">
    <property type="entry name" value="C1.5.6:_HAD__Beta-PGM__Phospha"/>
    <property type="match status" value="1"/>
</dbReference>
<dbReference type="RefSeq" id="WP_207298878.1">
    <property type="nucleotide sequence ID" value="NZ_CP071444.1"/>
</dbReference>
<sequence>MDIKGVIFDMDGVIVDSEPLHFESDRRTMAEVGVDLIFEDMKPYIGTPDRQTYGALKQKHGLTETVEDLLEKQKKHKEAVFKEVSMKPMEGLMELMDHLKGQGFKIGLASSSKKKFIRHVLDQLQITSWFDAVVSGEDPKRGKPEPDIFLMAAAWMGCEPEACIVIEDSTHGIQAARQANMFVYGLYNPNSGEQDLSRAHMIVSSLGEILIHLKTNSLDV</sequence>
<dbReference type="SUPFAM" id="SSF56784">
    <property type="entry name" value="HAD-like"/>
    <property type="match status" value="1"/>
</dbReference>
<reference evidence="1" key="1">
    <citation type="submission" date="2021-03" db="EMBL/GenBank/DDBJ databases">
        <title>Alkalibacter marinus sp. nov., isolated from tidal flat sediment.</title>
        <authorList>
            <person name="Namirimu T."/>
            <person name="Yang J.-A."/>
            <person name="Yang S.-H."/>
            <person name="Kim Y.-J."/>
            <person name="Kwon K.K."/>
        </authorList>
    </citation>
    <scope>NUCLEOTIDE SEQUENCE</scope>
    <source>
        <strain evidence="1">ES005</strain>
    </source>
</reference>
<dbReference type="NCBIfam" id="TIGR01549">
    <property type="entry name" value="HAD-SF-IA-v1"/>
    <property type="match status" value="1"/>
</dbReference>
<dbReference type="Gene3D" id="3.40.50.1000">
    <property type="entry name" value="HAD superfamily/HAD-like"/>
    <property type="match status" value="1"/>
</dbReference>
<dbReference type="Proteomes" id="UP000663499">
    <property type="component" value="Chromosome"/>
</dbReference>
<proteinExistence type="predicted"/>
<dbReference type="SFLD" id="SFLDG01129">
    <property type="entry name" value="C1.5:_HAD__Beta-PGM__Phosphata"/>
    <property type="match status" value="1"/>
</dbReference>
<dbReference type="PANTHER" id="PTHR18901">
    <property type="entry name" value="2-DEOXYGLUCOSE-6-PHOSPHATE PHOSPHATASE 2"/>
    <property type="match status" value="1"/>
</dbReference>
<dbReference type="InterPro" id="IPR041492">
    <property type="entry name" value="HAD_2"/>
</dbReference>
<dbReference type="InterPro" id="IPR023214">
    <property type="entry name" value="HAD_sf"/>
</dbReference>
<dbReference type="AlphaFoldDB" id="A0A974XDA2"/>
<dbReference type="NCBIfam" id="TIGR01509">
    <property type="entry name" value="HAD-SF-IA-v3"/>
    <property type="match status" value="1"/>
</dbReference>
<keyword evidence="2" id="KW-1185">Reference proteome</keyword>
<dbReference type="InterPro" id="IPR036412">
    <property type="entry name" value="HAD-like_sf"/>
</dbReference>
<organism evidence="1 2">
    <name type="scientific">Alkalibacter rhizosphaerae</name>
    <dbReference type="NCBI Taxonomy" id="2815577"/>
    <lineage>
        <taxon>Bacteria</taxon>
        <taxon>Bacillati</taxon>
        <taxon>Bacillota</taxon>
        <taxon>Clostridia</taxon>
        <taxon>Eubacteriales</taxon>
        <taxon>Eubacteriaceae</taxon>
        <taxon>Alkalibacter</taxon>
    </lineage>
</organism>
<dbReference type="Gene3D" id="1.10.150.240">
    <property type="entry name" value="Putative phosphatase, domain 2"/>
    <property type="match status" value="1"/>
</dbReference>
<dbReference type="EMBL" id="CP071444">
    <property type="protein sequence ID" value="QSX07536.1"/>
    <property type="molecule type" value="Genomic_DNA"/>
</dbReference>
<dbReference type="InterPro" id="IPR006439">
    <property type="entry name" value="HAD-SF_hydro_IA"/>
</dbReference>
<dbReference type="Pfam" id="PF13419">
    <property type="entry name" value="HAD_2"/>
    <property type="match status" value="1"/>
</dbReference>
<evidence type="ECO:0000313" key="2">
    <source>
        <dbReference type="Proteomes" id="UP000663499"/>
    </source>
</evidence>
<dbReference type="KEGG" id="alka:J0B03_06750"/>
<gene>
    <name evidence="1" type="ORF">J0B03_06750</name>
</gene>
<protein>
    <submittedName>
        <fullName evidence="1">HAD family phosphatase</fullName>
    </submittedName>
</protein>